<protein>
    <recommendedName>
        <fullName evidence="2">Gamma carbonic anhydrase family protein</fullName>
    </recommendedName>
</protein>
<reference evidence="1" key="1">
    <citation type="submission" date="2018-05" db="EMBL/GenBank/DDBJ databases">
        <authorList>
            <person name="Lanie J.A."/>
            <person name="Ng W.-L."/>
            <person name="Kazmierczak K.M."/>
            <person name="Andrzejewski T.M."/>
            <person name="Davidsen T.M."/>
            <person name="Wayne K.J."/>
            <person name="Tettelin H."/>
            <person name="Glass J.I."/>
            <person name="Rusch D."/>
            <person name="Podicherti R."/>
            <person name="Tsui H.-C.T."/>
            <person name="Winkler M.E."/>
        </authorList>
    </citation>
    <scope>NUCLEOTIDE SEQUENCE</scope>
</reference>
<proteinExistence type="predicted"/>
<accession>A0A382K8U7</accession>
<organism evidence="1">
    <name type="scientific">marine metagenome</name>
    <dbReference type="NCBI Taxonomy" id="408172"/>
    <lineage>
        <taxon>unclassified sequences</taxon>
        <taxon>metagenomes</taxon>
        <taxon>ecological metagenomes</taxon>
    </lineage>
</organism>
<dbReference type="Gene3D" id="2.160.10.10">
    <property type="entry name" value="Hexapeptide repeat proteins"/>
    <property type="match status" value="1"/>
</dbReference>
<gene>
    <name evidence="1" type="ORF">METZ01_LOCUS273463</name>
</gene>
<dbReference type="CDD" id="cd04645">
    <property type="entry name" value="LbH_gamma_CA_like"/>
    <property type="match status" value="1"/>
</dbReference>
<dbReference type="InterPro" id="IPR001451">
    <property type="entry name" value="Hexapep"/>
</dbReference>
<dbReference type="Pfam" id="PF00132">
    <property type="entry name" value="Hexapep"/>
    <property type="match status" value="1"/>
</dbReference>
<evidence type="ECO:0000313" key="1">
    <source>
        <dbReference type="EMBL" id="SVC20609.1"/>
    </source>
</evidence>
<dbReference type="EMBL" id="UINC01079007">
    <property type="protein sequence ID" value="SVC20609.1"/>
    <property type="molecule type" value="Genomic_DNA"/>
</dbReference>
<dbReference type="InterPro" id="IPR050484">
    <property type="entry name" value="Transf_Hexapept/Carb_Anhydrase"/>
</dbReference>
<dbReference type="InterPro" id="IPR011004">
    <property type="entry name" value="Trimer_LpxA-like_sf"/>
</dbReference>
<dbReference type="PANTHER" id="PTHR13061:SF29">
    <property type="entry name" value="GAMMA CARBONIC ANHYDRASE-LIKE 1, MITOCHONDRIAL-RELATED"/>
    <property type="match status" value="1"/>
</dbReference>
<name>A0A382K8U7_9ZZZZ</name>
<evidence type="ECO:0008006" key="2">
    <source>
        <dbReference type="Google" id="ProtNLM"/>
    </source>
</evidence>
<dbReference type="InterPro" id="IPR047324">
    <property type="entry name" value="LbH_gamma_CA-like"/>
</dbReference>
<sequence length="176" mass="18331">MIRTLGDKSPKIDPTAFVSEFAYVVGDVELGPHSSIWPGAIIRADSGKIQIGAGSNVQDNSVLHADADARIGDNVTIGHGVVCHARLIGNGSLIGNGATLNDGVILGESCLVAAGSTIVDNSEFIHKSLIRGTPAKVIGKIRSRHSELMQRAAASYVNRIATYNSSDLGHTSTSVT</sequence>
<dbReference type="AlphaFoldDB" id="A0A382K8U7"/>
<dbReference type="PANTHER" id="PTHR13061">
    <property type="entry name" value="DYNACTIN SUBUNIT P25"/>
    <property type="match status" value="1"/>
</dbReference>
<dbReference type="SUPFAM" id="SSF51161">
    <property type="entry name" value="Trimeric LpxA-like enzymes"/>
    <property type="match status" value="1"/>
</dbReference>